<comment type="subcellular location">
    <subcellularLocation>
        <location evidence="1">Nucleus</location>
    </subcellularLocation>
</comment>
<dbReference type="STRING" id="6205.A0A0R3WL12"/>
<protein>
    <submittedName>
        <fullName evidence="13">BTP domain-containing protein</fullName>
    </submittedName>
</protein>
<evidence type="ECO:0000256" key="7">
    <source>
        <dbReference type="ARBA" id="ARBA00023242"/>
    </source>
</evidence>
<feature type="region of interest" description="Disordered" evidence="8">
    <location>
        <begin position="327"/>
        <end position="376"/>
    </location>
</feature>
<keyword evidence="6" id="KW-0804">Transcription</keyword>
<evidence type="ECO:0000256" key="3">
    <source>
        <dbReference type="ARBA" id="ARBA00022771"/>
    </source>
</evidence>
<dbReference type="AlphaFoldDB" id="A0A0R3WL12"/>
<evidence type="ECO:0000259" key="9">
    <source>
        <dbReference type="Pfam" id="PF00628"/>
    </source>
</evidence>
<dbReference type="GO" id="GO:0005669">
    <property type="term" value="C:transcription factor TFIID complex"/>
    <property type="evidence" value="ECO:0007669"/>
    <property type="project" value="TreeGrafter"/>
</dbReference>
<feature type="compositionally biased region" description="Polar residues" evidence="8">
    <location>
        <begin position="787"/>
        <end position="797"/>
    </location>
</feature>
<evidence type="ECO:0000256" key="5">
    <source>
        <dbReference type="ARBA" id="ARBA00023015"/>
    </source>
</evidence>
<reference evidence="13" key="1">
    <citation type="submission" date="2017-02" db="UniProtKB">
        <authorList>
            <consortium name="WormBaseParasite"/>
        </authorList>
    </citation>
    <scope>IDENTIFICATION</scope>
</reference>
<dbReference type="GO" id="GO:0002039">
    <property type="term" value="F:p53 binding"/>
    <property type="evidence" value="ECO:0007669"/>
    <property type="project" value="TreeGrafter"/>
</dbReference>
<evidence type="ECO:0000256" key="4">
    <source>
        <dbReference type="ARBA" id="ARBA00022833"/>
    </source>
</evidence>
<feature type="compositionally biased region" description="Low complexity" evidence="8">
    <location>
        <begin position="800"/>
        <end position="813"/>
    </location>
</feature>
<keyword evidence="3" id="KW-0863">Zinc-finger</keyword>
<dbReference type="PANTHER" id="PTHR46452:SF1">
    <property type="entry name" value="TRANSCRIPTION INITIATION FACTOR TFIID SUBUNIT 3"/>
    <property type="match status" value="1"/>
</dbReference>
<feature type="compositionally biased region" description="Low complexity" evidence="8">
    <location>
        <begin position="531"/>
        <end position="557"/>
    </location>
</feature>
<dbReference type="EMBL" id="UYWX01000310">
    <property type="protein sequence ID" value="VDM17982.1"/>
    <property type="molecule type" value="Genomic_DNA"/>
</dbReference>
<feature type="compositionally biased region" description="Polar residues" evidence="8">
    <location>
        <begin position="579"/>
        <end position="602"/>
    </location>
</feature>
<gene>
    <name evidence="11" type="ORF">TTAC_LOCUS1430</name>
</gene>
<feature type="region of interest" description="Disordered" evidence="8">
    <location>
        <begin position="746"/>
        <end position="822"/>
    </location>
</feature>
<dbReference type="InterPro" id="IPR019787">
    <property type="entry name" value="Znf_PHD-finger"/>
</dbReference>
<evidence type="ECO:0000256" key="2">
    <source>
        <dbReference type="ARBA" id="ARBA00022723"/>
    </source>
</evidence>
<keyword evidence="7" id="KW-0539">Nucleus</keyword>
<feature type="compositionally biased region" description="Polar residues" evidence="8">
    <location>
        <begin position="348"/>
        <end position="364"/>
    </location>
</feature>
<accession>A0A0R3WL12</accession>
<dbReference type="SUPFAM" id="SSF57903">
    <property type="entry name" value="FYVE/PHD zinc finger"/>
    <property type="match status" value="1"/>
</dbReference>
<keyword evidence="5" id="KW-0805">Transcription regulation</keyword>
<evidence type="ECO:0000256" key="8">
    <source>
        <dbReference type="SAM" id="MobiDB-lite"/>
    </source>
</evidence>
<keyword evidence="2" id="KW-0479">Metal-binding</keyword>
<proteinExistence type="predicted"/>
<dbReference type="Proteomes" id="UP000274429">
    <property type="component" value="Unassembled WGS sequence"/>
</dbReference>
<reference evidence="11 12" key="2">
    <citation type="submission" date="2018-11" db="EMBL/GenBank/DDBJ databases">
        <authorList>
            <consortium name="Pathogen Informatics"/>
        </authorList>
    </citation>
    <scope>NUCLEOTIDE SEQUENCE [LARGE SCALE GENOMIC DNA]</scope>
</reference>
<keyword evidence="12" id="KW-1185">Reference proteome</keyword>
<feature type="domain" description="PHD-type" evidence="9">
    <location>
        <begin position="933"/>
        <end position="957"/>
    </location>
</feature>
<feature type="region of interest" description="Disordered" evidence="8">
    <location>
        <begin position="481"/>
        <end position="701"/>
    </location>
</feature>
<dbReference type="InterPro" id="IPR011011">
    <property type="entry name" value="Znf_FYVE_PHD"/>
</dbReference>
<keyword evidence="4" id="KW-0862">Zinc</keyword>
<dbReference type="InterPro" id="IPR006565">
    <property type="entry name" value="BTP"/>
</dbReference>
<evidence type="ECO:0000256" key="6">
    <source>
        <dbReference type="ARBA" id="ARBA00023163"/>
    </source>
</evidence>
<organism evidence="13">
    <name type="scientific">Hydatigena taeniaeformis</name>
    <name type="common">Feline tapeworm</name>
    <name type="synonym">Taenia taeniaeformis</name>
    <dbReference type="NCBI Taxonomy" id="6205"/>
    <lineage>
        <taxon>Eukaryota</taxon>
        <taxon>Metazoa</taxon>
        <taxon>Spiralia</taxon>
        <taxon>Lophotrochozoa</taxon>
        <taxon>Platyhelminthes</taxon>
        <taxon>Cestoda</taxon>
        <taxon>Eucestoda</taxon>
        <taxon>Cyclophyllidea</taxon>
        <taxon>Taeniidae</taxon>
        <taxon>Hydatigera</taxon>
    </lineage>
</organism>
<feature type="compositionally biased region" description="Low complexity" evidence="8">
    <location>
        <begin position="747"/>
        <end position="761"/>
    </location>
</feature>
<evidence type="ECO:0000256" key="1">
    <source>
        <dbReference type="ARBA" id="ARBA00004123"/>
    </source>
</evidence>
<sequence length="962" mass="102523">MPIEILKQTLLNVVAEVINHVGFEVASVEAVEILSEVLFKYMHSISKAIADLAVEDGYFSVIDGLTIMELMNEPLSGIIKYVRESGSFFPKPPNMYMPLVGRMELTMPLCMDKTLLASSFSLMQDTLRSKEGTELPSENKAESIVGQTSISFQGRNERKLPPWAGKVQYKLACVTYDPSCGSVVERNLPTPVRSSVKRYSCRSTVSAFRNLQMSPVLSDSDYSSDIFAVQSTKPSRSMDILRGGGPKSCTLTPPRECGKSCSKTSPSTSFFASDAALAEVTPPLPSADSKSSYSPVIIGKARFGRRNSQNRKKRFSFGRKRFQSVGKRATFGAKPPASPVVEIAKVTSPVNRSTPGDGTDNSEAPPSADVSSPCPFSELKSVGSPGTVTLGLANTDSHLTDVQTNVLTVRHCPSPVLEPSTSLTPEQNFALDDSGAIGSSLGISDGSVILQKLSRSTFQIPETLTQARVIAAEGVVEASSVRSSSNNGCMKSEVIYSPTSSDSCTEPLTNEELSRDYEMPRVFNFPPTRRSSFSPSSSSLSSSSPSSSSSSPVTDSSKAAIPSVPHSSRASSPLPGSLASRQPSSINGHATGSAEASHTPTVGASGGIRIKIRLGGPEGETLSVRSSEPAITNTNSSSSTSSSSVSSPLSSTQVSDEEAIARRHSAIPPALVAKGKRHEPTSSFGSLGKTQLRAPTMPQQASLGVKTPKLVIKFGSDEHGSTSIVRSLDQQVLCLKSVLAQEKLRGSSISSLGSSSSSSTSQTTDDEDVTPVSRPPHLPVLERLPATRTSNRSSQPPALSLLKDTSKMTSSSSDCRKLPPQLRPLNIIPPSLPVLKSSFGPSKTVCSPASSFGLFSDDDEEDVLASTGENRSIRSRDSHRLHGQCRYGSKKRKIGGEKLRASSQIHPPTTQIIAASAGTSYYFNNAGEQIWLCPICRNEDDGNLMVGCDSCDDWYHSIIMSF</sequence>
<dbReference type="GO" id="GO:0008270">
    <property type="term" value="F:zinc ion binding"/>
    <property type="evidence" value="ECO:0007669"/>
    <property type="project" value="UniProtKB-KW"/>
</dbReference>
<dbReference type="Gene3D" id="3.30.40.10">
    <property type="entry name" value="Zinc/RING finger domain, C3HC4 (zinc finger)"/>
    <property type="match status" value="1"/>
</dbReference>
<name>A0A0R3WL12_HYDTA</name>
<dbReference type="OrthoDB" id="436852at2759"/>
<dbReference type="PANTHER" id="PTHR46452">
    <property type="entry name" value="TRANSCRIPTION INITIATION FACTOR TFIID SUBUNIT 3"/>
    <property type="match status" value="1"/>
</dbReference>
<evidence type="ECO:0000313" key="13">
    <source>
        <dbReference type="WBParaSite" id="TTAC_0000144301-mRNA-1"/>
    </source>
</evidence>
<evidence type="ECO:0000313" key="12">
    <source>
        <dbReference type="Proteomes" id="UP000274429"/>
    </source>
</evidence>
<feature type="domain" description="Bromodomain associated" evidence="10">
    <location>
        <begin position="6"/>
        <end position="48"/>
    </location>
</feature>
<dbReference type="InterPro" id="IPR013083">
    <property type="entry name" value="Znf_RING/FYVE/PHD"/>
</dbReference>
<feature type="compositionally biased region" description="Polar residues" evidence="8">
    <location>
        <begin position="497"/>
        <end position="508"/>
    </location>
</feature>
<feature type="compositionally biased region" description="Low complexity" evidence="8">
    <location>
        <begin position="632"/>
        <end position="654"/>
    </location>
</feature>
<dbReference type="WBParaSite" id="TTAC_0000144301-mRNA-1">
    <property type="protein sequence ID" value="TTAC_0000144301-mRNA-1"/>
    <property type="gene ID" value="TTAC_0000144301"/>
</dbReference>
<evidence type="ECO:0000313" key="11">
    <source>
        <dbReference type="EMBL" id="VDM17982.1"/>
    </source>
</evidence>
<evidence type="ECO:0000259" key="10">
    <source>
        <dbReference type="Pfam" id="PF07524"/>
    </source>
</evidence>
<dbReference type="Pfam" id="PF00628">
    <property type="entry name" value="PHD"/>
    <property type="match status" value="1"/>
</dbReference>
<dbReference type="Pfam" id="PF07524">
    <property type="entry name" value="Bromo_TP"/>
    <property type="match status" value="1"/>
</dbReference>
<dbReference type="GO" id="GO:0045944">
    <property type="term" value="P:positive regulation of transcription by RNA polymerase II"/>
    <property type="evidence" value="ECO:0007669"/>
    <property type="project" value="TreeGrafter"/>
</dbReference>
<dbReference type="CDD" id="cd00076">
    <property type="entry name" value="HFD_SF"/>
    <property type="match status" value="1"/>
</dbReference>